<protein>
    <submittedName>
        <fullName evidence="2">Glycosyltransferase family 2 protein</fullName>
    </submittedName>
</protein>
<dbReference type="Proteomes" id="UP001156102">
    <property type="component" value="Unassembled WGS sequence"/>
</dbReference>
<proteinExistence type="predicted"/>
<dbReference type="RefSeq" id="WP_254758268.1">
    <property type="nucleotide sequence ID" value="NZ_JANCLT010000003.1"/>
</dbReference>
<dbReference type="PANTHER" id="PTHR43685:SF2">
    <property type="entry name" value="GLYCOSYLTRANSFERASE 2-LIKE DOMAIN-CONTAINING PROTEIN"/>
    <property type="match status" value="1"/>
</dbReference>
<evidence type="ECO:0000313" key="2">
    <source>
        <dbReference type="EMBL" id="MCP8968354.1"/>
    </source>
</evidence>
<evidence type="ECO:0000259" key="1">
    <source>
        <dbReference type="Pfam" id="PF00535"/>
    </source>
</evidence>
<sequence length="246" mass="28789">MVSLIVCTNREYAMENVFANYTRQEYPDKEMIIVLNSDRMNIESWKAEAEKHQNVTVFRQPEQVTLGECYNFAIPRAKYAYVAKIDDDDYYSPYYLSEAVRGIAVSGADVIGKSTAFIYYARQQLLTLFREGVEFSYIQDEKEMFAKFLIGATLLFRKDLFPDLSFKPTNIGEDTEFLRMCVQKGLRTYSTSRYNYAYIRYSNSGHHTSTLQEHKLLEKSRYIARTTHFHPVVTRMSEDIFVQDSE</sequence>
<dbReference type="AlphaFoldDB" id="A0AA41X3N6"/>
<reference evidence="2" key="1">
    <citation type="submission" date="2022-07" db="EMBL/GenBank/DDBJ databases">
        <authorList>
            <person name="Li W.-J."/>
            <person name="Deng Q.-Q."/>
        </authorList>
    </citation>
    <scope>NUCLEOTIDE SEQUENCE</scope>
    <source>
        <strain evidence="2">SYSU M60031</strain>
    </source>
</reference>
<accession>A0AA41X3N6</accession>
<organism evidence="2 3">
    <name type="scientific">Ectobacillus ponti</name>
    <dbReference type="NCBI Taxonomy" id="2961894"/>
    <lineage>
        <taxon>Bacteria</taxon>
        <taxon>Bacillati</taxon>
        <taxon>Bacillota</taxon>
        <taxon>Bacilli</taxon>
        <taxon>Bacillales</taxon>
        <taxon>Bacillaceae</taxon>
        <taxon>Ectobacillus</taxon>
    </lineage>
</organism>
<comment type="caution">
    <text evidence="2">The sequence shown here is derived from an EMBL/GenBank/DDBJ whole genome shotgun (WGS) entry which is preliminary data.</text>
</comment>
<dbReference type="InterPro" id="IPR050834">
    <property type="entry name" value="Glycosyltransf_2"/>
</dbReference>
<name>A0AA41X3N6_9BACI</name>
<dbReference type="PANTHER" id="PTHR43685">
    <property type="entry name" value="GLYCOSYLTRANSFERASE"/>
    <property type="match status" value="1"/>
</dbReference>
<feature type="domain" description="Glycosyltransferase 2-like" evidence="1">
    <location>
        <begin position="5"/>
        <end position="161"/>
    </location>
</feature>
<dbReference type="Gene3D" id="3.90.550.10">
    <property type="entry name" value="Spore Coat Polysaccharide Biosynthesis Protein SpsA, Chain A"/>
    <property type="match status" value="1"/>
</dbReference>
<gene>
    <name evidence="2" type="ORF">NK662_07335</name>
</gene>
<evidence type="ECO:0000313" key="3">
    <source>
        <dbReference type="Proteomes" id="UP001156102"/>
    </source>
</evidence>
<dbReference type="SUPFAM" id="SSF53448">
    <property type="entry name" value="Nucleotide-diphospho-sugar transferases"/>
    <property type="match status" value="1"/>
</dbReference>
<keyword evidence="3" id="KW-1185">Reference proteome</keyword>
<dbReference type="Pfam" id="PF00535">
    <property type="entry name" value="Glycos_transf_2"/>
    <property type="match status" value="1"/>
</dbReference>
<dbReference type="EMBL" id="JANCLT010000003">
    <property type="protein sequence ID" value="MCP8968354.1"/>
    <property type="molecule type" value="Genomic_DNA"/>
</dbReference>
<dbReference type="InterPro" id="IPR001173">
    <property type="entry name" value="Glyco_trans_2-like"/>
</dbReference>
<dbReference type="InterPro" id="IPR029044">
    <property type="entry name" value="Nucleotide-diphossugar_trans"/>
</dbReference>